<keyword evidence="5 9" id="KW-0472">Membrane</keyword>
<dbReference type="SMART" id="SM01224">
    <property type="entry name" value="G_gamma"/>
    <property type="match status" value="1"/>
</dbReference>
<dbReference type="SMART" id="SM00224">
    <property type="entry name" value="GGL"/>
    <property type="match status" value="1"/>
</dbReference>
<dbReference type="EMBL" id="CACRXK020000428">
    <property type="protein sequence ID" value="CAB3981786.1"/>
    <property type="molecule type" value="Genomic_DNA"/>
</dbReference>
<reference evidence="10" key="1">
    <citation type="submission" date="2020-04" db="EMBL/GenBank/DDBJ databases">
        <authorList>
            <person name="Alioto T."/>
            <person name="Alioto T."/>
            <person name="Gomez Garrido J."/>
        </authorList>
    </citation>
    <scope>NUCLEOTIDE SEQUENCE</scope>
    <source>
        <strain evidence="10">A484AB</strain>
    </source>
</reference>
<proteinExistence type="inferred from homology"/>
<protein>
    <recommendedName>
        <fullName evidence="9">Guanine nucleotide-binding protein subunit gamma</fullName>
    </recommendedName>
</protein>
<dbReference type="FunFam" id="4.10.260.10:FF:000001">
    <property type="entry name" value="Guanine nucleotide-binding protein subunit gamma"/>
    <property type="match status" value="1"/>
</dbReference>
<keyword evidence="6 9" id="KW-0807">Transducer</keyword>
<dbReference type="GO" id="GO:0007186">
    <property type="term" value="P:G protein-coupled receptor signaling pathway"/>
    <property type="evidence" value="ECO:0007669"/>
    <property type="project" value="InterPro"/>
</dbReference>
<keyword evidence="4" id="KW-0488">Methylation</keyword>
<name>A0A7D9HG17_PARCT</name>
<comment type="subunit">
    <text evidence="9">G proteins are composed of 3 units; alpha, beta and gamma.</text>
</comment>
<dbReference type="GO" id="GO:0005834">
    <property type="term" value="C:heterotrimeric G-protein complex"/>
    <property type="evidence" value="ECO:0007669"/>
    <property type="project" value="InterPro"/>
</dbReference>
<accession>A0A7D9HG17</accession>
<dbReference type="GO" id="GO:0031681">
    <property type="term" value="F:G-protein beta-subunit binding"/>
    <property type="evidence" value="ECO:0007669"/>
    <property type="project" value="InterPro"/>
</dbReference>
<dbReference type="PANTHER" id="PTHR13809">
    <property type="entry name" value="GUANINE NUCLEOTIDE-BINDING PROTEIN GAMMA SUBUNIT"/>
    <property type="match status" value="1"/>
</dbReference>
<dbReference type="PRINTS" id="PR00321">
    <property type="entry name" value="GPROTEING"/>
</dbReference>
<organism evidence="10 11">
    <name type="scientific">Paramuricea clavata</name>
    <name type="common">Red gorgonian</name>
    <name type="synonym">Violescent sea-whip</name>
    <dbReference type="NCBI Taxonomy" id="317549"/>
    <lineage>
        <taxon>Eukaryota</taxon>
        <taxon>Metazoa</taxon>
        <taxon>Cnidaria</taxon>
        <taxon>Anthozoa</taxon>
        <taxon>Octocorallia</taxon>
        <taxon>Malacalcyonacea</taxon>
        <taxon>Plexauridae</taxon>
        <taxon>Paramuricea</taxon>
    </lineage>
</organism>
<dbReference type="PROSITE" id="PS50058">
    <property type="entry name" value="G_PROTEIN_GAMMA"/>
    <property type="match status" value="1"/>
</dbReference>
<dbReference type="OrthoDB" id="6264244at2759"/>
<dbReference type="InterPro" id="IPR001770">
    <property type="entry name" value="G-protein_gamma"/>
</dbReference>
<dbReference type="Proteomes" id="UP001152795">
    <property type="component" value="Unassembled WGS sequence"/>
</dbReference>
<keyword evidence="3 9" id="KW-1003">Cell membrane</keyword>
<evidence type="ECO:0000256" key="8">
    <source>
        <dbReference type="ARBA" id="ARBA00023289"/>
    </source>
</evidence>
<sequence>MFQTKQNDYETLRKDLEQLRREVRIERMKVSKSVEDLVRFCQQSQGSDPLLNKIPSGDNPFTHQDRPCVVL</sequence>
<comment type="subcellular location">
    <subcellularLocation>
        <location evidence="1 9">Cell membrane</location>
        <topology evidence="1 9">Lipid-anchor</topology>
        <orientation evidence="1 9">Cytoplasmic side</orientation>
    </subcellularLocation>
</comment>
<comment type="similarity">
    <text evidence="2 9">Belongs to the G protein gamma family.</text>
</comment>
<evidence type="ECO:0000256" key="2">
    <source>
        <dbReference type="ARBA" id="ARBA00007431"/>
    </source>
</evidence>
<keyword evidence="11" id="KW-1185">Reference proteome</keyword>
<evidence type="ECO:0000256" key="7">
    <source>
        <dbReference type="ARBA" id="ARBA00023288"/>
    </source>
</evidence>
<comment type="caution">
    <text evidence="10">The sequence shown here is derived from an EMBL/GenBank/DDBJ whole genome shotgun (WGS) entry which is preliminary data.</text>
</comment>
<evidence type="ECO:0000256" key="3">
    <source>
        <dbReference type="ARBA" id="ARBA00022475"/>
    </source>
</evidence>
<dbReference type="InterPro" id="IPR015898">
    <property type="entry name" value="G-protein_gamma-like_dom"/>
</dbReference>
<dbReference type="SUPFAM" id="SSF48670">
    <property type="entry name" value="Transducin (heterotrimeric G protein), gamma chain"/>
    <property type="match status" value="1"/>
</dbReference>
<evidence type="ECO:0000256" key="1">
    <source>
        <dbReference type="ARBA" id="ARBA00004342"/>
    </source>
</evidence>
<dbReference type="InterPro" id="IPR036284">
    <property type="entry name" value="GGL_sf"/>
</dbReference>
<gene>
    <name evidence="10" type="ORF">PACLA_8A038766</name>
</gene>
<evidence type="ECO:0000256" key="4">
    <source>
        <dbReference type="ARBA" id="ARBA00022481"/>
    </source>
</evidence>
<keyword evidence="7 9" id="KW-0449">Lipoprotein</keyword>
<dbReference type="Pfam" id="PF00631">
    <property type="entry name" value="G-gamma"/>
    <property type="match status" value="1"/>
</dbReference>
<dbReference type="CDD" id="cd00068">
    <property type="entry name" value="GGL"/>
    <property type="match status" value="1"/>
</dbReference>
<keyword evidence="8" id="KW-0636">Prenylation</keyword>
<comment type="function">
    <text evidence="9">Guanine nucleotide-binding proteins (G proteins) are involved as a modulator or transducer in various transmembrane signaling systems. The beta and gamma chains are required for the GTPase activity, for replacement of GDP by GTP, and for G protein-effector interaction.</text>
</comment>
<dbReference type="Gene3D" id="4.10.260.10">
    <property type="entry name" value="Transducin (heterotrimeric G protein), gamma chain"/>
    <property type="match status" value="1"/>
</dbReference>
<dbReference type="AlphaFoldDB" id="A0A7D9HG17"/>
<evidence type="ECO:0000313" key="11">
    <source>
        <dbReference type="Proteomes" id="UP001152795"/>
    </source>
</evidence>
<evidence type="ECO:0000313" key="10">
    <source>
        <dbReference type="EMBL" id="CAB3981786.1"/>
    </source>
</evidence>
<evidence type="ECO:0000256" key="9">
    <source>
        <dbReference type="RuleBase" id="RU004973"/>
    </source>
</evidence>
<evidence type="ECO:0000256" key="6">
    <source>
        <dbReference type="ARBA" id="ARBA00023224"/>
    </source>
</evidence>
<evidence type="ECO:0000256" key="5">
    <source>
        <dbReference type="ARBA" id="ARBA00023136"/>
    </source>
</evidence>